<dbReference type="AlphaFoldDB" id="A0A1H8AN65"/>
<dbReference type="InterPro" id="IPR026816">
    <property type="entry name" value="Flavodoxin_dom"/>
</dbReference>
<gene>
    <name evidence="3" type="ORF">SAMN05192574_101549</name>
</gene>
<dbReference type="PROSITE" id="PS00201">
    <property type="entry name" value="FLAVODOXIN"/>
    <property type="match status" value="1"/>
</dbReference>
<organism evidence="3 4">
    <name type="scientific">Mucilaginibacter gossypiicola</name>
    <dbReference type="NCBI Taxonomy" id="551995"/>
    <lineage>
        <taxon>Bacteria</taxon>
        <taxon>Pseudomonadati</taxon>
        <taxon>Bacteroidota</taxon>
        <taxon>Sphingobacteriia</taxon>
        <taxon>Sphingobacteriales</taxon>
        <taxon>Sphingobacteriaceae</taxon>
        <taxon>Mucilaginibacter</taxon>
    </lineage>
</organism>
<evidence type="ECO:0000256" key="1">
    <source>
        <dbReference type="ARBA" id="ARBA00001917"/>
    </source>
</evidence>
<comment type="cofactor">
    <cofactor evidence="1">
        <name>FMN</name>
        <dbReference type="ChEBI" id="CHEBI:58210"/>
    </cofactor>
</comment>
<evidence type="ECO:0000259" key="2">
    <source>
        <dbReference type="Pfam" id="PF12724"/>
    </source>
</evidence>
<dbReference type="GO" id="GO:0070819">
    <property type="term" value="F:menaquinone-dependent protoporphyrinogen oxidase activity"/>
    <property type="evidence" value="ECO:0007669"/>
    <property type="project" value="TreeGrafter"/>
</dbReference>
<dbReference type="GO" id="GO:0009055">
    <property type="term" value="F:electron transfer activity"/>
    <property type="evidence" value="ECO:0007669"/>
    <property type="project" value="InterPro"/>
</dbReference>
<dbReference type="GO" id="GO:0006783">
    <property type="term" value="P:heme biosynthetic process"/>
    <property type="evidence" value="ECO:0007669"/>
    <property type="project" value="TreeGrafter"/>
</dbReference>
<dbReference type="OrthoDB" id="597684at2"/>
<evidence type="ECO:0000313" key="3">
    <source>
        <dbReference type="EMBL" id="SEM70967.1"/>
    </source>
</evidence>
<dbReference type="EMBL" id="FOCL01000001">
    <property type="protein sequence ID" value="SEM70967.1"/>
    <property type="molecule type" value="Genomic_DNA"/>
</dbReference>
<dbReference type="InterPro" id="IPR052200">
    <property type="entry name" value="Protoporphyrinogen_IX_DH"/>
</dbReference>
<name>A0A1H8AN65_9SPHI</name>
<dbReference type="RefSeq" id="WP_091207290.1">
    <property type="nucleotide sequence ID" value="NZ_FOCL01000001.1"/>
</dbReference>
<dbReference type="PANTHER" id="PTHR38030:SF2">
    <property type="entry name" value="PROTOPORPHYRINOGEN IX DEHYDROGENASE [QUINONE]"/>
    <property type="match status" value="1"/>
</dbReference>
<dbReference type="Proteomes" id="UP000198942">
    <property type="component" value="Unassembled WGS sequence"/>
</dbReference>
<dbReference type="Pfam" id="PF12724">
    <property type="entry name" value="Flavodoxin_5"/>
    <property type="match status" value="1"/>
</dbReference>
<dbReference type="GO" id="GO:0010181">
    <property type="term" value="F:FMN binding"/>
    <property type="evidence" value="ECO:0007669"/>
    <property type="project" value="InterPro"/>
</dbReference>
<dbReference type="InterPro" id="IPR001226">
    <property type="entry name" value="Flavodoxin_CS"/>
</dbReference>
<accession>A0A1H8AN65</accession>
<dbReference type="STRING" id="551995.SAMN05192574_101549"/>
<evidence type="ECO:0000313" key="4">
    <source>
        <dbReference type="Proteomes" id="UP000198942"/>
    </source>
</evidence>
<protein>
    <submittedName>
        <fullName evidence="3">Protoporphyrinogen IX oxidase, menaquinone-dependent (Flavodoxin domain)</fullName>
    </submittedName>
</protein>
<feature type="domain" description="Flavodoxin" evidence="2">
    <location>
        <begin position="4"/>
        <end position="140"/>
    </location>
</feature>
<reference evidence="4" key="1">
    <citation type="submission" date="2016-10" db="EMBL/GenBank/DDBJ databases">
        <authorList>
            <person name="Varghese N."/>
            <person name="Submissions S."/>
        </authorList>
    </citation>
    <scope>NUCLEOTIDE SEQUENCE [LARGE SCALE GENOMIC DNA]</scope>
    <source>
        <strain evidence="4">Gh-48</strain>
    </source>
</reference>
<dbReference type="SUPFAM" id="SSF52218">
    <property type="entry name" value="Flavoproteins"/>
    <property type="match status" value="1"/>
</dbReference>
<dbReference type="InterPro" id="IPR029039">
    <property type="entry name" value="Flavoprotein-like_sf"/>
</dbReference>
<dbReference type="Gene3D" id="3.40.50.360">
    <property type="match status" value="1"/>
</dbReference>
<keyword evidence="4" id="KW-1185">Reference proteome</keyword>
<proteinExistence type="predicted"/>
<dbReference type="PANTHER" id="PTHR38030">
    <property type="entry name" value="PROTOPORPHYRINOGEN IX DEHYDROGENASE [MENAQUINONE]"/>
    <property type="match status" value="1"/>
</dbReference>
<sequence length="170" mass="19607">MKGIIIYGSKYGATKQYAHWLANILQMPVSKAESVTPDVLALYDMIVIGSPVYIGKLVLHDWLRKNSDSLKHKKLFIFIVSSTNDEDIAQRHALIKNNFDHNISKMAKVFFLPGRCIVAKLSWMDRLSLKMGAWLEKDPEKKLVMKKGFDYMDRHHLDDIIAQIQRFADD</sequence>